<dbReference type="PANTHER" id="PTHR31138:SF1">
    <property type="entry name" value="PDZ DOMAIN-CONTAINING PROTEIN"/>
    <property type="match status" value="1"/>
</dbReference>
<evidence type="ECO:0000313" key="6">
    <source>
        <dbReference type="RefSeq" id="XP_033457023.1"/>
    </source>
</evidence>
<dbReference type="InterPro" id="IPR017943">
    <property type="entry name" value="Bactericidal_perm-incr_a/b_dom"/>
</dbReference>
<evidence type="ECO:0000256" key="1">
    <source>
        <dbReference type="SAM" id="Coils"/>
    </source>
</evidence>
<accession>A0A6J3LZC0</accession>
<feature type="compositionally biased region" description="Low complexity" evidence="2">
    <location>
        <begin position="819"/>
        <end position="834"/>
    </location>
</feature>
<evidence type="ECO:0000259" key="3">
    <source>
        <dbReference type="Pfam" id="PF14613"/>
    </source>
</evidence>
<dbReference type="Pfam" id="PF14613">
    <property type="entry name" value="HAM1_C"/>
    <property type="match status" value="1"/>
</dbReference>
<feature type="coiled-coil region" evidence="1">
    <location>
        <begin position="721"/>
        <end position="748"/>
    </location>
</feature>
<organism evidence="6">
    <name type="scientific">Dissoconium aciculare CBS 342.82</name>
    <dbReference type="NCBI Taxonomy" id="1314786"/>
    <lineage>
        <taxon>Eukaryota</taxon>
        <taxon>Fungi</taxon>
        <taxon>Dikarya</taxon>
        <taxon>Ascomycota</taxon>
        <taxon>Pezizomycotina</taxon>
        <taxon>Dothideomycetes</taxon>
        <taxon>Dothideomycetidae</taxon>
        <taxon>Mycosphaerellales</taxon>
        <taxon>Dissoconiaceae</taxon>
        <taxon>Dissoconium</taxon>
    </lineage>
</organism>
<evidence type="ECO:0000313" key="5">
    <source>
        <dbReference type="Proteomes" id="UP000504637"/>
    </source>
</evidence>
<feature type="region of interest" description="Disordered" evidence="2">
    <location>
        <begin position="220"/>
        <end position="261"/>
    </location>
</feature>
<sequence length="876" mass="96595">MSSSKSVNVPVDPKVKERDVNAKLQLYGIYSAFAQGKVPSNKQIDVALNSALEWQYLNKPDPKLSADGKKLVADLKDVIEQSKLLLLSKNHGDLLQDFIWQTQKISAADAPNVNTPLDKDTAQQHGQQALEGLRTLGTLLITNGQFRKLLSDASVLIRDIAGDAAVNTANVVKPNEDQLATLDKPAEDNTWHDAPDLSKEKIANQIKAALPIGKKDVDQAVGDASAAAHPDGSRDPNAVAEQAQKDAKAGGQSVDPVAGAKAAKDTLLSKVDDDKVEEAKQNAREYREKTREYFKGKFPKDRREQTIYRLKKMIVEIQGHSDYRQAIDTLLRLAEEYAGHTKTITQQGTAAVQDTRSKSHLQQAETDLRTLLERFANSTSFDDLFASINQIYTDADRDPELKNWFKSIDAFIRKSLQQQGYVLQDESEEEWNKLYDHGNYLLREKYKAHTDRVADEFKFIANQFEADSQNKSFAAAFDRLFKDLGNDDNGKPEFKPHLVKDLTDVLLPAFFENVRYIPIPRIEYSDPTIDAVVENLVIEGDNLAPNQLEFGSDNFWRWGRKNVESYNKNKVLLSVSGVQADLRDVAYYVKKKEGFPGITDKGVADIFLGGSGFSFKVALETADKKDRQHFFKITKVSVDVKNLNIKLKQSNHKLLFSIAKPLLTKVLRPVLEKVLEKQIRDSVNQADAFLYSIQKEVDRAIEEAKNNPDPENLQNIYQRYATAFQQQINKAQRKKEEVKASAADKEVNIAVTQHDSIFKHISLPGGISSKATEYRDLAAKGDKWESPVFSIGSASATTNLPKAADPVRKPHTAGGQVLTGGPAASSSASSGGLASGFASTTATDGIANQLGAAGPTSPPVLPQGAINPIIGAGQTL</sequence>
<evidence type="ECO:0000259" key="4">
    <source>
        <dbReference type="Pfam" id="PF19343"/>
    </source>
</evidence>
<dbReference type="SUPFAM" id="SSF55394">
    <property type="entry name" value="Bactericidal permeability-increasing protein, BPI"/>
    <property type="match status" value="1"/>
</dbReference>
<dbReference type="InterPro" id="IPR045967">
    <property type="entry name" value="HAM1-like_N"/>
</dbReference>
<dbReference type="PANTHER" id="PTHR31138">
    <property type="entry name" value="CHROMOSOME 19, WHOLE GENOME SHOTGUN SEQUENCE"/>
    <property type="match status" value="1"/>
</dbReference>
<feature type="domain" description="HAM1-like C-terminal" evidence="3">
    <location>
        <begin position="638"/>
        <end position="801"/>
    </location>
</feature>
<dbReference type="OrthoDB" id="19394at2759"/>
<reference evidence="6" key="1">
    <citation type="submission" date="2020-01" db="EMBL/GenBank/DDBJ databases">
        <authorList>
            <consortium name="DOE Joint Genome Institute"/>
            <person name="Haridas S."/>
            <person name="Albert R."/>
            <person name="Binder M."/>
            <person name="Bloem J."/>
            <person name="Labutti K."/>
            <person name="Salamov A."/>
            <person name="Andreopoulos B."/>
            <person name="Baker S.E."/>
            <person name="Barry K."/>
            <person name="Bills G."/>
            <person name="Bluhm B.H."/>
            <person name="Cannon C."/>
            <person name="Castanera R."/>
            <person name="Culley D.E."/>
            <person name="Daum C."/>
            <person name="Ezra D."/>
            <person name="Gonzalez J.B."/>
            <person name="Henrissat B."/>
            <person name="Kuo A."/>
            <person name="Liang C."/>
            <person name="Lipzen A."/>
            <person name="Lutzoni F."/>
            <person name="Magnuson J."/>
            <person name="Mondo S."/>
            <person name="Nolan M."/>
            <person name="Ohm R."/>
            <person name="Pangilinan J."/>
            <person name="Park H.-J."/>
            <person name="Ramirez L."/>
            <person name="Alfaro M."/>
            <person name="Sun H."/>
            <person name="Tritt A."/>
            <person name="Yoshinaga Y."/>
            <person name="Zwiers L.-H."/>
            <person name="Turgeon B.G."/>
            <person name="Goodwin S.B."/>
            <person name="Spatafora J.W."/>
            <person name="Crous P.W."/>
            <person name="Grigoriev I.V."/>
        </authorList>
    </citation>
    <scope>NUCLEOTIDE SEQUENCE</scope>
    <source>
        <strain evidence="6">CBS 342.82</strain>
    </source>
</reference>
<dbReference type="AlphaFoldDB" id="A0A6J3LZC0"/>
<reference evidence="6" key="3">
    <citation type="submission" date="2025-08" db="UniProtKB">
        <authorList>
            <consortium name="RefSeq"/>
        </authorList>
    </citation>
    <scope>IDENTIFICATION</scope>
    <source>
        <strain evidence="6">CBS 342.82</strain>
    </source>
</reference>
<keyword evidence="1" id="KW-0175">Coiled coil</keyword>
<name>A0A6J3LZC0_9PEZI</name>
<dbReference type="GO" id="GO:0008289">
    <property type="term" value="F:lipid binding"/>
    <property type="evidence" value="ECO:0007669"/>
    <property type="project" value="InterPro"/>
</dbReference>
<keyword evidence="5" id="KW-1185">Reference proteome</keyword>
<dbReference type="Pfam" id="PF19343">
    <property type="entry name" value="HAM1_N"/>
    <property type="match status" value="1"/>
</dbReference>
<protein>
    <submittedName>
        <fullName evidence="6">Uncharacterized protein</fullName>
    </submittedName>
</protein>
<dbReference type="GeneID" id="54363429"/>
<dbReference type="Gene3D" id="3.15.10.10">
    <property type="entry name" value="Bactericidal permeability-increasing protein, domain 1"/>
    <property type="match status" value="1"/>
</dbReference>
<dbReference type="InterPro" id="IPR027842">
    <property type="entry name" value="HAM1-like_C"/>
</dbReference>
<evidence type="ECO:0000256" key="2">
    <source>
        <dbReference type="SAM" id="MobiDB-lite"/>
    </source>
</evidence>
<feature type="region of interest" description="Disordered" evidence="2">
    <location>
        <begin position="799"/>
        <end position="834"/>
    </location>
</feature>
<gene>
    <name evidence="6" type="ORF">K489DRAFT_383542</name>
</gene>
<feature type="domain" description="HAM1-like N-terminal" evidence="4">
    <location>
        <begin position="3"/>
        <end position="626"/>
    </location>
</feature>
<proteinExistence type="predicted"/>
<dbReference type="Proteomes" id="UP000504637">
    <property type="component" value="Unplaced"/>
</dbReference>
<reference evidence="6" key="2">
    <citation type="submission" date="2020-04" db="EMBL/GenBank/DDBJ databases">
        <authorList>
            <consortium name="NCBI Genome Project"/>
        </authorList>
    </citation>
    <scope>NUCLEOTIDE SEQUENCE</scope>
    <source>
        <strain evidence="6">CBS 342.82</strain>
    </source>
</reference>
<dbReference type="RefSeq" id="XP_033457023.1">
    <property type="nucleotide sequence ID" value="XM_033605629.1"/>
</dbReference>